<dbReference type="InterPro" id="IPR013762">
    <property type="entry name" value="Integrase-like_cat_sf"/>
</dbReference>
<dbReference type="GO" id="GO:0015074">
    <property type="term" value="P:DNA integration"/>
    <property type="evidence" value="ECO:0007669"/>
    <property type="project" value="InterPro"/>
</dbReference>
<dbReference type="Gene3D" id="1.10.443.10">
    <property type="entry name" value="Intergrase catalytic core"/>
    <property type="match status" value="1"/>
</dbReference>
<dbReference type="AlphaFoldDB" id="A0A1W6LKS2"/>
<comment type="similarity">
    <text evidence="1">Belongs to the 'phage' integrase family.</text>
</comment>
<dbReference type="SUPFAM" id="SSF56349">
    <property type="entry name" value="DNA breaking-rejoining enzymes"/>
    <property type="match status" value="1"/>
</dbReference>
<dbReference type="GO" id="GO:0003677">
    <property type="term" value="F:DNA binding"/>
    <property type="evidence" value="ECO:0007669"/>
    <property type="project" value="UniProtKB-KW"/>
</dbReference>
<reference evidence="6" key="1">
    <citation type="submission" date="2017-04" db="EMBL/GenBank/DDBJ databases">
        <title>Comparative genomics and description of representatives of a novel lineage of planctomycetes thriving in anoxic sediments.</title>
        <authorList>
            <person name="Spring S."/>
            <person name="Bunk B."/>
            <person name="Sproer C."/>
        </authorList>
    </citation>
    <scope>NUCLEOTIDE SEQUENCE [LARGE SCALE GENOMIC DNA]</scope>
    <source>
        <strain evidence="6">ST-PulAB-D4</strain>
    </source>
</reference>
<feature type="domain" description="Tyr recombinase" evidence="4">
    <location>
        <begin position="197"/>
        <end position="381"/>
    </location>
</feature>
<accession>A0A1W6LKS2</accession>
<dbReference type="InterPro" id="IPR010998">
    <property type="entry name" value="Integrase_recombinase_N"/>
</dbReference>
<evidence type="ECO:0000256" key="2">
    <source>
        <dbReference type="ARBA" id="ARBA00023125"/>
    </source>
</evidence>
<dbReference type="InterPro" id="IPR050090">
    <property type="entry name" value="Tyrosine_recombinase_XerCD"/>
</dbReference>
<dbReference type="PANTHER" id="PTHR30349:SF41">
    <property type="entry name" value="INTEGRASE_RECOMBINASE PROTEIN MJ0367-RELATED"/>
    <property type="match status" value="1"/>
</dbReference>
<keyword evidence="2" id="KW-0238">DNA-binding</keyword>
<dbReference type="GO" id="GO:0006310">
    <property type="term" value="P:DNA recombination"/>
    <property type="evidence" value="ECO:0007669"/>
    <property type="project" value="UniProtKB-KW"/>
</dbReference>
<evidence type="ECO:0000256" key="3">
    <source>
        <dbReference type="ARBA" id="ARBA00023172"/>
    </source>
</evidence>
<dbReference type="PROSITE" id="PS51898">
    <property type="entry name" value="TYR_RECOMBINASE"/>
    <property type="match status" value="1"/>
</dbReference>
<dbReference type="Proteomes" id="UP000193334">
    <property type="component" value="Chromosome"/>
</dbReference>
<dbReference type="InterPro" id="IPR002104">
    <property type="entry name" value="Integrase_catalytic"/>
</dbReference>
<evidence type="ECO:0000313" key="6">
    <source>
        <dbReference type="Proteomes" id="UP000193334"/>
    </source>
</evidence>
<keyword evidence="3" id="KW-0233">DNA recombination</keyword>
<evidence type="ECO:0000313" key="5">
    <source>
        <dbReference type="EMBL" id="ARN56324.1"/>
    </source>
</evidence>
<evidence type="ECO:0000259" key="4">
    <source>
        <dbReference type="PROSITE" id="PS51898"/>
    </source>
</evidence>
<dbReference type="EMBL" id="CP021023">
    <property type="protein sequence ID" value="ARN56324.1"/>
    <property type="molecule type" value="Genomic_DNA"/>
</dbReference>
<name>A0A1W6LKS2_9BACT</name>
<organism evidence="5 6">
    <name type="scientific">Sedimentisphaera salicampi</name>
    <dbReference type="NCBI Taxonomy" id="1941349"/>
    <lineage>
        <taxon>Bacteria</taxon>
        <taxon>Pseudomonadati</taxon>
        <taxon>Planctomycetota</taxon>
        <taxon>Phycisphaerae</taxon>
        <taxon>Sedimentisphaerales</taxon>
        <taxon>Sedimentisphaeraceae</taxon>
        <taxon>Sedimentisphaera</taxon>
    </lineage>
</organism>
<dbReference type="InterPro" id="IPR011010">
    <property type="entry name" value="DNA_brk_join_enz"/>
</dbReference>
<sequence>MAGLIKRRKTYYVVYHVGKKEKRVSLRTTNYQLAKEKLRKFETSLFMGEDNPLPTNTPIGRVLDKYIKHIRTVKTPKSAQTEIYYLRQTFGVVCPQLEITSRKPSDKALKKPKKRGAAKKEYSQIIEASCFEKITTACISEFISAQVRTRGLSPKTANHFRQIIVRLFNWAMKEGGVRMPGDINPGANVERYIERASQIRYLSFKQIDEQINGLSFKKQLQTMVAMLIYTGMRREEILWLTKKDVDLKAGKYGMIRVRAKEINGEYWQPKTKTNRAIPISSSLRPYLIKYVPSPNKGNLYFPSPKSLSLYDPDNFSRDLSNANKKLGLQWTCLDFRHTFGSILAQRGESLYKIATLMGNSPEICRKHYAALIPEAMSDCVEFNLPKHFMIG</sequence>
<evidence type="ECO:0000256" key="1">
    <source>
        <dbReference type="ARBA" id="ARBA00008857"/>
    </source>
</evidence>
<protein>
    <submittedName>
        <fullName evidence="5">Integrase</fullName>
    </submittedName>
</protein>
<dbReference type="STRING" id="1941349.STSP1_00702"/>
<dbReference type="PANTHER" id="PTHR30349">
    <property type="entry name" value="PHAGE INTEGRASE-RELATED"/>
    <property type="match status" value="1"/>
</dbReference>
<dbReference type="KEGG" id="pbp:STSP1_00702"/>
<proteinExistence type="inferred from homology"/>
<dbReference type="Gene3D" id="1.10.150.130">
    <property type="match status" value="1"/>
</dbReference>
<gene>
    <name evidence="5" type="ORF">STSP1_00702</name>
</gene>
<dbReference type="Pfam" id="PF00589">
    <property type="entry name" value="Phage_integrase"/>
    <property type="match status" value="1"/>
</dbReference>
<keyword evidence="6" id="KW-1185">Reference proteome</keyword>
<dbReference type="RefSeq" id="WP_085755021.1">
    <property type="nucleotide sequence ID" value="NZ_CP021023.1"/>
</dbReference>